<organism evidence="2 3">
    <name type="scientific">Aequorivita lipolytica</name>
    <dbReference type="NCBI Taxonomy" id="153267"/>
    <lineage>
        <taxon>Bacteria</taxon>
        <taxon>Pseudomonadati</taxon>
        <taxon>Bacteroidota</taxon>
        <taxon>Flavobacteriia</taxon>
        <taxon>Flavobacteriales</taxon>
        <taxon>Flavobacteriaceae</taxon>
        <taxon>Aequorivita</taxon>
    </lineage>
</organism>
<accession>A0A5C6YU30</accession>
<protein>
    <submittedName>
        <fullName evidence="2">Heavy metal-binding domain-containing protein</fullName>
    </submittedName>
</protein>
<comment type="caution">
    <text evidence="2">The sequence shown here is derived from an EMBL/GenBank/DDBJ whole genome shotgun (WGS) entry which is preliminary data.</text>
</comment>
<evidence type="ECO:0000313" key="2">
    <source>
        <dbReference type="EMBL" id="TXD70978.1"/>
    </source>
</evidence>
<dbReference type="OrthoDB" id="9796448at2"/>
<dbReference type="SUPFAM" id="SSF117782">
    <property type="entry name" value="YbjQ-like"/>
    <property type="match status" value="1"/>
</dbReference>
<dbReference type="InterPro" id="IPR035439">
    <property type="entry name" value="UPF0145_dom_sf"/>
</dbReference>
<evidence type="ECO:0000256" key="1">
    <source>
        <dbReference type="ARBA" id="ARBA00010751"/>
    </source>
</evidence>
<sequence length="189" mass="21130">MQTAIINEYKEPKSDGYCSKCGKELYEKYSNQILFERRNIINELERLIILIPVISIHTPLNWDYEIIGMVTGQSTTGTGVITEFTSSFTDFFGAQSGRHNRKLKEGEDMCFIQLRKQALDLGANAVIATDIDYSEVGAGKGMLMVCMSGTAVKLNNIDVIGKGKGQLLQKLTEANDRFKFLSGYQTIHD</sequence>
<dbReference type="Proteomes" id="UP000321945">
    <property type="component" value="Unassembled WGS sequence"/>
</dbReference>
<proteinExistence type="inferred from homology"/>
<dbReference type="PANTHER" id="PTHR34068">
    <property type="entry name" value="UPF0145 PROTEIN YBJQ"/>
    <property type="match status" value="1"/>
</dbReference>
<name>A0A5C6YU30_9FLAO</name>
<dbReference type="Gene3D" id="3.30.110.70">
    <property type="entry name" value="Hypothetical protein apc22750. Chain B"/>
    <property type="match status" value="1"/>
</dbReference>
<comment type="similarity">
    <text evidence="1">Belongs to the UPF0145 family.</text>
</comment>
<dbReference type="Pfam" id="PF01906">
    <property type="entry name" value="YbjQ_1"/>
    <property type="match status" value="1"/>
</dbReference>
<reference evidence="2 3" key="1">
    <citation type="submission" date="2019-08" db="EMBL/GenBank/DDBJ databases">
        <title>Genome of Aequorivita lipolytica Y10-2 (type strain).</title>
        <authorList>
            <person name="Bowman J.P."/>
        </authorList>
    </citation>
    <scope>NUCLEOTIDE SEQUENCE [LARGE SCALE GENOMIC DNA]</scope>
    <source>
        <strain evidence="2 3">Y10-2</strain>
    </source>
</reference>
<dbReference type="EMBL" id="VORU01000001">
    <property type="protein sequence ID" value="TXD70978.1"/>
    <property type="molecule type" value="Genomic_DNA"/>
</dbReference>
<gene>
    <name evidence="2" type="ORF">ESV24_00355</name>
</gene>
<evidence type="ECO:0000313" key="3">
    <source>
        <dbReference type="Proteomes" id="UP000321945"/>
    </source>
</evidence>
<dbReference type="PANTHER" id="PTHR34068:SF1">
    <property type="entry name" value="UPF0145 PROTEIN YBJQ"/>
    <property type="match status" value="1"/>
</dbReference>
<dbReference type="AlphaFoldDB" id="A0A5C6YU30"/>
<dbReference type="InterPro" id="IPR002765">
    <property type="entry name" value="UPF0145_YbjQ-like"/>
</dbReference>
<keyword evidence="3" id="KW-1185">Reference proteome</keyword>